<dbReference type="PROSITE" id="PS50995">
    <property type="entry name" value="HTH_MARR_2"/>
    <property type="match status" value="1"/>
</dbReference>
<dbReference type="InterPro" id="IPR036390">
    <property type="entry name" value="WH_DNA-bd_sf"/>
</dbReference>
<dbReference type="EMBL" id="JBHEZX010000005">
    <property type="protein sequence ID" value="MFC1410288.1"/>
    <property type="molecule type" value="Genomic_DNA"/>
</dbReference>
<dbReference type="Pfam" id="PF01047">
    <property type="entry name" value="MarR"/>
    <property type="match status" value="1"/>
</dbReference>
<evidence type="ECO:0000313" key="1">
    <source>
        <dbReference type="EMBL" id="MFC1410288.1"/>
    </source>
</evidence>
<organism evidence="1 2">
    <name type="scientific">Streptacidiphilus alkalitolerans</name>
    <dbReference type="NCBI Taxonomy" id="3342712"/>
    <lineage>
        <taxon>Bacteria</taxon>
        <taxon>Bacillati</taxon>
        <taxon>Actinomycetota</taxon>
        <taxon>Actinomycetes</taxon>
        <taxon>Kitasatosporales</taxon>
        <taxon>Streptomycetaceae</taxon>
        <taxon>Streptacidiphilus</taxon>
    </lineage>
</organism>
<proteinExistence type="predicted"/>
<dbReference type="InterPro" id="IPR000835">
    <property type="entry name" value="HTH_MarR-typ"/>
</dbReference>
<gene>
    <name evidence="1" type="ORF">ACEZDG_13530</name>
</gene>
<dbReference type="InterPro" id="IPR039422">
    <property type="entry name" value="MarR/SlyA-like"/>
</dbReference>
<dbReference type="Proteomes" id="UP001592582">
    <property type="component" value="Unassembled WGS sequence"/>
</dbReference>
<sequence>MNEHTDADQDSRLEAATRVYAVMRHLVLESDDRRGEVAEALGMSFGRSKALRALAAGPMRMSELTAKLTTDKPYTTLIVDDLERRGLVVRSVHPEDRRSKIVTVTAAGTAAAAVAEEILARPPARMLALDAEELAALERTIAKL</sequence>
<reference evidence="1 2" key="1">
    <citation type="submission" date="2024-09" db="EMBL/GenBank/DDBJ databases">
        <authorList>
            <person name="Lee S.D."/>
        </authorList>
    </citation>
    <scope>NUCLEOTIDE SEQUENCE [LARGE SCALE GENOMIC DNA]</scope>
    <source>
        <strain evidence="1 2">N1-1</strain>
    </source>
</reference>
<comment type="caution">
    <text evidence="1">The sequence shown here is derived from an EMBL/GenBank/DDBJ whole genome shotgun (WGS) entry which is preliminary data.</text>
</comment>
<dbReference type="PANTHER" id="PTHR33164:SF57">
    <property type="entry name" value="MARR-FAMILY TRANSCRIPTIONAL REGULATOR"/>
    <property type="match status" value="1"/>
</dbReference>
<evidence type="ECO:0000313" key="2">
    <source>
        <dbReference type="Proteomes" id="UP001592582"/>
    </source>
</evidence>
<dbReference type="InterPro" id="IPR036388">
    <property type="entry name" value="WH-like_DNA-bd_sf"/>
</dbReference>
<protein>
    <submittedName>
        <fullName evidence="1">MarR family winged helix-turn-helix transcriptional regulator</fullName>
    </submittedName>
</protein>
<dbReference type="PANTHER" id="PTHR33164">
    <property type="entry name" value="TRANSCRIPTIONAL REGULATOR, MARR FAMILY"/>
    <property type="match status" value="1"/>
</dbReference>
<accession>A0ABV6V9D8</accession>
<dbReference type="PRINTS" id="PR00598">
    <property type="entry name" value="HTHMARR"/>
</dbReference>
<dbReference type="SMART" id="SM00347">
    <property type="entry name" value="HTH_MARR"/>
    <property type="match status" value="1"/>
</dbReference>
<dbReference type="SUPFAM" id="SSF46785">
    <property type="entry name" value="Winged helix' DNA-binding domain"/>
    <property type="match status" value="1"/>
</dbReference>
<keyword evidence="2" id="KW-1185">Reference proteome</keyword>
<name>A0ABV6V9D8_9ACTN</name>
<dbReference type="Gene3D" id="1.10.10.10">
    <property type="entry name" value="Winged helix-like DNA-binding domain superfamily/Winged helix DNA-binding domain"/>
    <property type="match status" value="1"/>
</dbReference>